<dbReference type="Pfam" id="PF05495">
    <property type="entry name" value="zf-CHY"/>
    <property type="match status" value="1"/>
</dbReference>
<evidence type="ECO:0000256" key="4">
    <source>
        <dbReference type="PROSITE-ProRule" id="PRU00601"/>
    </source>
</evidence>
<evidence type="ECO:0000256" key="1">
    <source>
        <dbReference type="ARBA" id="ARBA00022723"/>
    </source>
</evidence>
<protein>
    <recommendedName>
        <fullName evidence="9">CHY-type domain-containing protein</fullName>
    </recommendedName>
</protein>
<gene>
    <name evidence="7" type="ORF">PEVE_00019547</name>
</gene>
<dbReference type="SUPFAM" id="SSF161219">
    <property type="entry name" value="CHY zinc finger-like"/>
    <property type="match status" value="1"/>
</dbReference>
<keyword evidence="8" id="KW-1185">Reference proteome</keyword>
<feature type="non-terminal residue" evidence="7">
    <location>
        <position position="95"/>
    </location>
</feature>
<dbReference type="InterPro" id="IPR037275">
    <property type="entry name" value="Znf_CTCHY_sf"/>
</dbReference>
<dbReference type="Proteomes" id="UP001159427">
    <property type="component" value="Unassembled WGS sequence"/>
</dbReference>
<dbReference type="EMBL" id="CALNXI010002637">
    <property type="protein sequence ID" value="CAH3189606.1"/>
    <property type="molecule type" value="Genomic_DNA"/>
</dbReference>
<dbReference type="InterPro" id="IPR037274">
    <property type="entry name" value="Znf_CHY_sf"/>
</dbReference>
<feature type="non-terminal residue" evidence="7">
    <location>
        <position position="1"/>
    </location>
</feature>
<feature type="domain" description="CHY-type" evidence="5">
    <location>
        <begin position="1"/>
        <end position="51"/>
    </location>
</feature>
<dbReference type="InterPro" id="IPR017921">
    <property type="entry name" value="Znf_CTCHY"/>
</dbReference>
<evidence type="ECO:0000259" key="6">
    <source>
        <dbReference type="PROSITE" id="PS51270"/>
    </source>
</evidence>
<reference evidence="7 8" key="1">
    <citation type="submission" date="2022-05" db="EMBL/GenBank/DDBJ databases">
        <authorList>
            <consortium name="Genoscope - CEA"/>
            <person name="William W."/>
        </authorList>
    </citation>
    <scope>NUCLEOTIDE SEQUENCE [LARGE SCALE GENOMIC DNA]</scope>
</reference>
<evidence type="ECO:0000256" key="2">
    <source>
        <dbReference type="ARBA" id="ARBA00022771"/>
    </source>
</evidence>
<dbReference type="SUPFAM" id="SSF161245">
    <property type="entry name" value="Zinc hairpin stack"/>
    <property type="match status" value="1"/>
</dbReference>
<dbReference type="PANTHER" id="PTHR21319:SF53">
    <property type="entry name" value="RING FINGER AND CHY ZINC FINGER DOMAIN-CONTAINING PROTEIN 1"/>
    <property type="match status" value="1"/>
</dbReference>
<proteinExistence type="predicted"/>
<evidence type="ECO:0008006" key="9">
    <source>
        <dbReference type="Google" id="ProtNLM"/>
    </source>
</evidence>
<sequence length="95" mass="11063">APCCVKYYSCRLCHNDKEDHELDRKTVQEIKCLQCGSSQTFGRYFCMICRLYDDQEKGQFHCNGCGICRFGGEENFFHCSRCDMCLGIQLKNSHK</sequence>
<evidence type="ECO:0000259" key="5">
    <source>
        <dbReference type="PROSITE" id="PS51266"/>
    </source>
</evidence>
<evidence type="ECO:0000313" key="7">
    <source>
        <dbReference type="EMBL" id="CAH3189606.1"/>
    </source>
</evidence>
<keyword evidence="3" id="KW-0862">Zinc</keyword>
<feature type="domain" description="CTCHY-type" evidence="6">
    <location>
        <begin position="41"/>
        <end position="95"/>
    </location>
</feature>
<keyword evidence="2 4" id="KW-0863">Zinc-finger</keyword>
<dbReference type="InterPro" id="IPR008913">
    <property type="entry name" value="Znf_CHY"/>
</dbReference>
<dbReference type="PROSITE" id="PS51266">
    <property type="entry name" value="ZF_CHY"/>
    <property type="match status" value="1"/>
</dbReference>
<dbReference type="PROSITE" id="PS51270">
    <property type="entry name" value="ZF_CTCHY"/>
    <property type="match status" value="1"/>
</dbReference>
<comment type="caution">
    <text evidence="7">The sequence shown here is derived from an EMBL/GenBank/DDBJ whole genome shotgun (WGS) entry which is preliminary data.</text>
</comment>
<keyword evidence="1" id="KW-0479">Metal-binding</keyword>
<evidence type="ECO:0000313" key="8">
    <source>
        <dbReference type="Proteomes" id="UP001159427"/>
    </source>
</evidence>
<organism evidence="7 8">
    <name type="scientific">Porites evermanni</name>
    <dbReference type="NCBI Taxonomy" id="104178"/>
    <lineage>
        <taxon>Eukaryota</taxon>
        <taxon>Metazoa</taxon>
        <taxon>Cnidaria</taxon>
        <taxon>Anthozoa</taxon>
        <taxon>Hexacorallia</taxon>
        <taxon>Scleractinia</taxon>
        <taxon>Fungiina</taxon>
        <taxon>Poritidae</taxon>
        <taxon>Porites</taxon>
    </lineage>
</organism>
<dbReference type="PANTHER" id="PTHR21319">
    <property type="entry name" value="RING FINGER AND CHY ZINC FINGER DOMAIN-CONTAINING PROTEIN 1"/>
    <property type="match status" value="1"/>
</dbReference>
<evidence type="ECO:0000256" key="3">
    <source>
        <dbReference type="ARBA" id="ARBA00022833"/>
    </source>
</evidence>
<name>A0ABN8SFD3_9CNID</name>
<accession>A0ABN8SFD3</accession>